<proteinExistence type="predicted"/>
<name>A0A1M6S1L9_9CLOT</name>
<sequence>MDIKKINELLDKEIEFAKGCGMPQFVMGLQQAKKVLNDANDKK</sequence>
<organism evidence="1 2">
    <name type="scientific">Clostridium cavendishii DSM 21758</name>
    <dbReference type="NCBI Taxonomy" id="1121302"/>
    <lineage>
        <taxon>Bacteria</taxon>
        <taxon>Bacillati</taxon>
        <taxon>Bacillota</taxon>
        <taxon>Clostridia</taxon>
        <taxon>Eubacteriales</taxon>
        <taxon>Clostridiaceae</taxon>
        <taxon>Clostridium</taxon>
    </lineage>
</organism>
<evidence type="ECO:0000313" key="2">
    <source>
        <dbReference type="Proteomes" id="UP000184310"/>
    </source>
</evidence>
<evidence type="ECO:0000313" key="1">
    <source>
        <dbReference type="EMBL" id="SHK38529.1"/>
    </source>
</evidence>
<dbReference type="Proteomes" id="UP000184310">
    <property type="component" value="Unassembled WGS sequence"/>
</dbReference>
<keyword evidence="2" id="KW-1185">Reference proteome</keyword>
<gene>
    <name evidence="1" type="ORF">SAMN02745163_03726</name>
</gene>
<dbReference type="RefSeq" id="WP_278337152.1">
    <property type="nucleotide sequence ID" value="NZ_FQZB01000016.1"/>
</dbReference>
<protein>
    <submittedName>
        <fullName evidence="1">Uncharacterized protein</fullName>
    </submittedName>
</protein>
<accession>A0A1M6S1L9</accession>
<reference evidence="1 2" key="1">
    <citation type="submission" date="2016-11" db="EMBL/GenBank/DDBJ databases">
        <authorList>
            <person name="Jaros S."/>
            <person name="Januszkiewicz K."/>
            <person name="Wedrychowicz H."/>
        </authorList>
    </citation>
    <scope>NUCLEOTIDE SEQUENCE [LARGE SCALE GENOMIC DNA]</scope>
    <source>
        <strain evidence="1 2">DSM 21758</strain>
    </source>
</reference>
<dbReference type="EMBL" id="FQZB01000016">
    <property type="protein sequence ID" value="SHK38529.1"/>
    <property type="molecule type" value="Genomic_DNA"/>
</dbReference>
<dbReference type="AlphaFoldDB" id="A0A1M6S1L9"/>